<comment type="pathway">
    <text evidence="3 18">Phospholipid metabolism; CDP-diacylglycerol biosynthesis; CDP-diacylglycerol from sn-glycerol 3-phosphate: step 3/3.</text>
</comment>
<feature type="transmembrane region" description="Helical" evidence="20">
    <location>
        <begin position="143"/>
        <end position="165"/>
    </location>
</feature>
<feature type="transmembrane region" description="Helical" evidence="20">
    <location>
        <begin position="86"/>
        <end position="105"/>
    </location>
</feature>
<dbReference type="EC" id="2.7.7.41" evidence="6 18"/>
<evidence type="ECO:0000256" key="19">
    <source>
        <dbReference type="SAM" id="MobiDB-lite"/>
    </source>
</evidence>
<keyword evidence="12 18" id="KW-0548">Nucleotidyltransferase</keyword>
<comment type="subcellular location">
    <subcellularLocation>
        <location evidence="2">Cell membrane</location>
        <topology evidence="2">Multi-pass membrane protein</topology>
    </subcellularLocation>
</comment>
<keyword evidence="11 18" id="KW-0812">Transmembrane</keyword>
<comment type="caution">
    <text evidence="21">The sequence shown here is derived from an EMBL/GenBank/DDBJ whole genome shotgun (WGS) entry which is preliminary data.</text>
</comment>
<evidence type="ECO:0000256" key="7">
    <source>
        <dbReference type="ARBA" id="ARBA00019373"/>
    </source>
</evidence>
<evidence type="ECO:0000256" key="17">
    <source>
        <dbReference type="ARBA" id="ARBA00023264"/>
    </source>
</evidence>
<feature type="transmembrane region" description="Helical" evidence="20">
    <location>
        <begin position="212"/>
        <end position="233"/>
    </location>
</feature>
<evidence type="ECO:0000256" key="9">
    <source>
        <dbReference type="ARBA" id="ARBA00022516"/>
    </source>
</evidence>
<feature type="transmembrane region" description="Helical" evidence="20">
    <location>
        <begin position="112"/>
        <end position="131"/>
    </location>
</feature>
<name>A0A7W4FBX7_GLUDI</name>
<dbReference type="EMBL" id="JABEQG010000001">
    <property type="protein sequence ID" value="MBB2154916.1"/>
    <property type="molecule type" value="Genomic_DNA"/>
</dbReference>
<keyword evidence="8" id="KW-1003">Cell membrane</keyword>
<evidence type="ECO:0000256" key="5">
    <source>
        <dbReference type="ARBA" id="ARBA00010185"/>
    </source>
</evidence>
<gene>
    <name evidence="21" type="ORF">HLH33_01090</name>
</gene>
<comment type="similarity">
    <text evidence="5 18">Belongs to the CDS family.</text>
</comment>
<evidence type="ECO:0000256" key="1">
    <source>
        <dbReference type="ARBA" id="ARBA00001698"/>
    </source>
</evidence>
<keyword evidence="14" id="KW-0443">Lipid metabolism</keyword>
<feature type="transmembrane region" description="Helical" evidence="20">
    <location>
        <begin position="61"/>
        <end position="80"/>
    </location>
</feature>
<comment type="pathway">
    <text evidence="4">Lipid metabolism.</text>
</comment>
<feature type="compositionally biased region" description="Low complexity" evidence="19">
    <location>
        <begin position="7"/>
        <end position="34"/>
    </location>
</feature>
<feature type="region of interest" description="Disordered" evidence="19">
    <location>
        <begin position="1"/>
        <end position="54"/>
    </location>
</feature>
<dbReference type="Pfam" id="PF01148">
    <property type="entry name" value="CTP_transf_1"/>
    <property type="match status" value="1"/>
</dbReference>
<evidence type="ECO:0000256" key="6">
    <source>
        <dbReference type="ARBA" id="ARBA00012487"/>
    </source>
</evidence>
<reference evidence="21 22" key="1">
    <citation type="submission" date="2020-04" db="EMBL/GenBank/DDBJ databases">
        <title>Description of novel Gluconacetobacter.</title>
        <authorList>
            <person name="Sombolestani A."/>
        </authorList>
    </citation>
    <scope>NUCLEOTIDE SEQUENCE [LARGE SCALE GENOMIC DNA]</scope>
    <source>
        <strain evidence="21 22">LMG 7603</strain>
    </source>
</reference>
<evidence type="ECO:0000256" key="10">
    <source>
        <dbReference type="ARBA" id="ARBA00022679"/>
    </source>
</evidence>
<keyword evidence="16" id="KW-0594">Phospholipid biosynthesis</keyword>
<evidence type="ECO:0000313" key="22">
    <source>
        <dbReference type="Proteomes" id="UP000550787"/>
    </source>
</evidence>
<evidence type="ECO:0000256" key="12">
    <source>
        <dbReference type="ARBA" id="ARBA00022695"/>
    </source>
</evidence>
<evidence type="ECO:0000256" key="14">
    <source>
        <dbReference type="ARBA" id="ARBA00023098"/>
    </source>
</evidence>
<evidence type="ECO:0000256" key="16">
    <source>
        <dbReference type="ARBA" id="ARBA00023209"/>
    </source>
</evidence>
<accession>A0A7W4FBX7</accession>
<evidence type="ECO:0000256" key="11">
    <source>
        <dbReference type="ARBA" id="ARBA00022692"/>
    </source>
</evidence>
<dbReference type="UniPathway" id="UPA00557">
    <property type="reaction ID" value="UER00614"/>
</dbReference>
<keyword evidence="13 20" id="KW-1133">Transmembrane helix</keyword>
<evidence type="ECO:0000256" key="18">
    <source>
        <dbReference type="RuleBase" id="RU003938"/>
    </source>
</evidence>
<evidence type="ECO:0000256" key="20">
    <source>
        <dbReference type="SAM" id="Phobius"/>
    </source>
</evidence>
<dbReference type="GO" id="GO:0016024">
    <property type="term" value="P:CDP-diacylglycerol biosynthetic process"/>
    <property type="evidence" value="ECO:0007669"/>
    <property type="project" value="UniProtKB-UniPathway"/>
</dbReference>
<keyword evidence="9" id="KW-0444">Lipid biosynthesis</keyword>
<organism evidence="21 22">
    <name type="scientific">Gluconacetobacter diazotrophicus</name>
    <name type="common">Acetobacter diazotrophicus</name>
    <dbReference type="NCBI Taxonomy" id="33996"/>
    <lineage>
        <taxon>Bacteria</taxon>
        <taxon>Pseudomonadati</taxon>
        <taxon>Pseudomonadota</taxon>
        <taxon>Alphaproteobacteria</taxon>
        <taxon>Acetobacterales</taxon>
        <taxon>Acetobacteraceae</taxon>
        <taxon>Gluconacetobacter</taxon>
    </lineage>
</organism>
<feature type="transmembrane region" description="Helical" evidence="20">
    <location>
        <begin position="172"/>
        <end position="192"/>
    </location>
</feature>
<evidence type="ECO:0000256" key="13">
    <source>
        <dbReference type="ARBA" id="ARBA00022989"/>
    </source>
</evidence>
<comment type="catalytic activity">
    <reaction evidence="1 18">
        <text>a 1,2-diacyl-sn-glycero-3-phosphate + CTP + H(+) = a CDP-1,2-diacyl-sn-glycerol + diphosphate</text>
        <dbReference type="Rhea" id="RHEA:16229"/>
        <dbReference type="ChEBI" id="CHEBI:15378"/>
        <dbReference type="ChEBI" id="CHEBI:33019"/>
        <dbReference type="ChEBI" id="CHEBI:37563"/>
        <dbReference type="ChEBI" id="CHEBI:58332"/>
        <dbReference type="ChEBI" id="CHEBI:58608"/>
        <dbReference type="EC" id="2.7.7.41"/>
    </reaction>
</comment>
<dbReference type="GO" id="GO:0004605">
    <property type="term" value="F:phosphatidate cytidylyltransferase activity"/>
    <property type="evidence" value="ECO:0007669"/>
    <property type="project" value="UniProtKB-EC"/>
</dbReference>
<evidence type="ECO:0000256" key="3">
    <source>
        <dbReference type="ARBA" id="ARBA00005119"/>
    </source>
</evidence>
<dbReference type="PROSITE" id="PS01315">
    <property type="entry name" value="CDS"/>
    <property type="match status" value="1"/>
</dbReference>
<dbReference type="PANTHER" id="PTHR46382:SF1">
    <property type="entry name" value="PHOSPHATIDATE CYTIDYLYLTRANSFERASE"/>
    <property type="match status" value="1"/>
</dbReference>
<sequence length="327" mass="33108">MPNWSLSRRSGPISTSTISTRRWTCSPGVRGDSVPVPPSDPVSGGRPTQGKPGRNWKDLRARLLSAAVLVPVAALCVWAGGAPYAALIVLATAGMAIEWGRMFGLRTASWRGVLYLLWPVAAMAAALGGQWRGAFMVMGGAFVFGPSLWAGQVVIGCAGLALLWLRMMTVPGAGVVLFVVTCVAVSDSGAYLVGRLLGGPKLAPAISPAKTWSGSLGGLACAMVAGGGVCSLVSGPGNWARGMAFGALMAVAAQIGDLAESALKRARGVKDSGAIIPGHGGLLDRFDGLLVAAPLAALLSLGAAGGAAFWYVTQAGLMSALLGARGN</sequence>
<feature type="transmembrane region" description="Helical" evidence="20">
    <location>
        <begin position="289"/>
        <end position="312"/>
    </location>
</feature>
<proteinExistence type="inferred from homology"/>
<evidence type="ECO:0000256" key="4">
    <source>
        <dbReference type="ARBA" id="ARBA00005189"/>
    </source>
</evidence>
<keyword evidence="10 18" id="KW-0808">Transferase</keyword>
<evidence type="ECO:0000256" key="15">
    <source>
        <dbReference type="ARBA" id="ARBA00023136"/>
    </source>
</evidence>
<dbReference type="GO" id="GO:0005886">
    <property type="term" value="C:plasma membrane"/>
    <property type="evidence" value="ECO:0007669"/>
    <property type="project" value="UniProtKB-SubCell"/>
</dbReference>
<evidence type="ECO:0000256" key="2">
    <source>
        <dbReference type="ARBA" id="ARBA00004651"/>
    </source>
</evidence>
<dbReference type="PANTHER" id="PTHR46382">
    <property type="entry name" value="PHOSPHATIDATE CYTIDYLYLTRANSFERASE"/>
    <property type="match status" value="1"/>
</dbReference>
<evidence type="ECO:0000256" key="8">
    <source>
        <dbReference type="ARBA" id="ARBA00022475"/>
    </source>
</evidence>
<protein>
    <recommendedName>
        <fullName evidence="7 18">Phosphatidate cytidylyltransferase</fullName>
        <ecNumber evidence="6 18">2.7.7.41</ecNumber>
    </recommendedName>
</protein>
<dbReference type="AlphaFoldDB" id="A0A7W4FBX7"/>
<evidence type="ECO:0000313" key="21">
    <source>
        <dbReference type="EMBL" id="MBB2154916.1"/>
    </source>
</evidence>
<dbReference type="InterPro" id="IPR000374">
    <property type="entry name" value="PC_trans"/>
</dbReference>
<dbReference type="Proteomes" id="UP000550787">
    <property type="component" value="Unassembled WGS sequence"/>
</dbReference>
<keyword evidence="15 20" id="KW-0472">Membrane</keyword>
<keyword evidence="17" id="KW-1208">Phospholipid metabolism</keyword>